<dbReference type="EMBL" id="VSRR010109016">
    <property type="protein sequence ID" value="MPC97214.1"/>
    <property type="molecule type" value="Genomic_DNA"/>
</dbReference>
<dbReference type="AlphaFoldDB" id="A0A5B7JXY9"/>
<protein>
    <submittedName>
        <fullName evidence="1">Uncharacterized protein</fullName>
    </submittedName>
</protein>
<reference evidence="1 2" key="1">
    <citation type="submission" date="2019-05" db="EMBL/GenBank/DDBJ databases">
        <title>Another draft genome of Portunus trituberculatus and its Hox gene families provides insights of decapod evolution.</title>
        <authorList>
            <person name="Jeong J.-H."/>
            <person name="Song I."/>
            <person name="Kim S."/>
            <person name="Choi T."/>
            <person name="Kim D."/>
            <person name="Ryu S."/>
            <person name="Kim W."/>
        </authorList>
    </citation>
    <scope>NUCLEOTIDE SEQUENCE [LARGE SCALE GENOMIC DNA]</scope>
    <source>
        <tissue evidence="1">Muscle</tissue>
    </source>
</reference>
<gene>
    <name evidence="1" type="ORF">E2C01_092515</name>
</gene>
<comment type="caution">
    <text evidence="1">The sequence shown here is derived from an EMBL/GenBank/DDBJ whole genome shotgun (WGS) entry which is preliminary data.</text>
</comment>
<keyword evidence="2" id="KW-1185">Reference proteome</keyword>
<proteinExistence type="predicted"/>
<evidence type="ECO:0000313" key="2">
    <source>
        <dbReference type="Proteomes" id="UP000324222"/>
    </source>
</evidence>
<evidence type="ECO:0000313" key="1">
    <source>
        <dbReference type="EMBL" id="MPC97214.1"/>
    </source>
</evidence>
<sequence length="103" mass="11132">MYKVKRYPVDVVECCSVASVVLTVVVQHSAVNVVLASPPAGSPDPGLHTGAGRTRGMVCRMLVRQGRRGGAPKATPSRRGLRRTEARPEGYYVGRVCVWQGRV</sequence>
<accession>A0A5B7JXY9</accession>
<dbReference type="Proteomes" id="UP000324222">
    <property type="component" value="Unassembled WGS sequence"/>
</dbReference>
<name>A0A5B7JXY9_PORTR</name>
<organism evidence="1 2">
    <name type="scientific">Portunus trituberculatus</name>
    <name type="common">Swimming crab</name>
    <name type="synonym">Neptunus trituberculatus</name>
    <dbReference type="NCBI Taxonomy" id="210409"/>
    <lineage>
        <taxon>Eukaryota</taxon>
        <taxon>Metazoa</taxon>
        <taxon>Ecdysozoa</taxon>
        <taxon>Arthropoda</taxon>
        <taxon>Crustacea</taxon>
        <taxon>Multicrustacea</taxon>
        <taxon>Malacostraca</taxon>
        <taxon>Eumalacostraca</taxon>
        <taxon>Eucarida</taxon>
        <taxon>Decapoda</taxon>
        <taxon>Pleocyemata</taxon>
        <taxon>Brachyura</taxon>
        <taxon>Eubrachyura</taxon>
        <taxon>Portunoidea</taxon>
        <taxon>Portunidae</taxon>
        <taxon>Portuninae</taxon>
        <taxon>Portunus</taxon>
    </lineage>
</organism>